<dbReference type="PANTHER" id="PTHR33337:SF40">
    <property type="entry name" value="CENP-V_GFA DOMAIN-CONTAINING PROTEIN-RELATED"/>
    <property type="match status" value="1"/>
</dbReference>
<dbReference type="GO" id="GO:0046872">
    <property type="term" value="F:metal ion binding"/>
    <property type="evidence" value="ECO:0007669"/>
    <property type="project" value="UniProtKB-KW"/>
</dbReference>
<proteinExistence type="inferred from homology"/>
<evidence type="ECO:0000313" key="6">
    <source>
        <dbReference type="EMBL" id="KAF2103091.1"/>
    </source>
</evidence>
<dbReference type="PANTHER" id="PTHR33337">
    <property type="entry name" value="GFA DOMAIN-CONTAINING PROTEIN"/>
    <property type="match status" value="1"/>
</dbReference>
<accession>A0A9P4M9W1</accession>
<keyword evidence="4" id="KW-0456">Lyase</keyword>
<evidence type="ECO:0000256" key="3">
    <source>
        <dbReference type="ARBA" id="ARBA00022833"/>
    </source>
</evidence>
<gene>
    <name evidence="6" type="ORF">NA57DRAFT_72076</name>
</gene>
<evidence type="ECO:0000256" key="2">
    <source>
        <dbReference type="ARBA" id="ARBA00022723"/>
    </source>
</evidence>
<dbReference type="Pfam" id="PF04828">
    <property type="entry name" value="GFA"/>
    <property type="match status" value="1"/>
</dbReference>
<evidence type="ECO:0000313" key="7">
    <source>
        <dbReference type="Proteomes" id="UP000799772"/>
    </source>
</evidence>
<reference evidence="6" key="1">
    <citation type="journal article" date="2020" name="Stud. Mycol.">
        <title>101 Dothideomycetes genomes: a test case for predicting lifestyles and emergence of pathogens.</title>
        <authorList>
            <person name="Haridas S."/>
            <person name="Albert R."/>
            <person name="Binder M."/>
            <person name="Bloem J."/>
            <person name="Labutti K."/>
            <person name="Salamov A."/>
            <person name="Andreopoulos B."/>
            <person name="Baker S."/>
            <person name="Barry K."/>
            <person name="Bills G."/>
            <person name="Bluhm B."/>
            <person name="Cannon C."/>
            <person name="Castanera R."/>
            <person name="Culley D."/>
            <person name="Daum C."/>
            <person name="Ezra D."/>
            <person name="Gonzalez J."/>
            <person name="Henrissat B."/>
            <person name="Kuo A."/>
            <person name="Liang C."/>
            <person name="Lipzen A."/>
            <person name="Lutzoni F."/>
            <person name="Magnuson J."/>
            <person name="Mondo S."/>
            <person name="Nolan M."/>
            <person name="Ohm R."/>
            <person name="Pangilinan J."/>
            <person name="Park H.-J."/>
            <person name="Ramirez L."/>
            <person name="Alfaro M."/>
            <person name="Sun H."/>
            <person name="Tritt A."/>
            <person name="Yoshinaga Y."/>
            <person name="Zwiers L.-H."/>
            <person name="Turgeon B."/>
            <person name="Goodwin S."/>
            <person name="Spatafora J."/>
            <person name="Crous P."/>
            <person name="Grigoriev I."/>
        </authorList>
    </citation>
    <scope>NUCLEOTIDE SEQUENCE</scope>
    <source>
        <strain evidence="6">CBS 133067</strain>
    </source>
</reference>
<comment type="similarity">
    <text evidence="1">Belongs to the Gfa family.</text>
</comment>
<dbReference type="OrthoDB" id="2212170at2759"/>
<feature type="domain" description="CENP-V/GFA" evidence="5">
    <location>
        <begin position="11"/>
        <end position="123"/>
    </location>
</feature>
<dbReference type="Proteomes" id="UP000799772">
    <property type="component" value="Unassembled WGS sequence"/>
</dbReference>
<dbReference type="InterPro" id="IPR006913">
    <property type="entry name" value="CENP-V/GFA"/>
</dbReference>
<comment type="caution">
    <text evidence="6">The sequence shown here is derived from an EMBL/GenBank/DDBJ whole genome shotgun (WGS) entry which is preliminary data.</text>
</comment>
<dbReference type="EMBL" id="ML978122">
    <property type="protein sequence ID" value="KAF2103091.1"/>
    <property type="molecule type" value="Genomic_DNA"/>
</dbReference>
<sequence>MAETTPSRSKYTGSCLCGTVRWTSTTEPNFSGYCCCNSCRKASGSGFVPFMGFPASSLTITNTSNLQQYTSLSDSGTPAVRNFCINCGSLIFGGEYAVDDEHTVYAGTLDDASLFKPKAAIFDSERPEWVELPEGIKRIPKM</sequence>
<dbReference type="AlphaFoldDB" id="A0A9P4M9W1"/>
<dbReference type="GO" id="GO:0016846">
    <property type="term" value="F:carbon-sulfur lyase activity"/>
    <property type="evidence" value="ECO:0007669"/>
    <property type="project" value="InterPro"/>
</dbReference>
<protein>
    <submittedName>
        <fullName evidence="6">Glutathione-dependent formaldehyde-activating protein GFA</fullName>
    </submittedName>
</protein>
<keyword evidence="7" id="KW-1185">Reference proteome</keyword>
<dbReference type="PROSITE" id="PS51891">
    <property type="entry name" value="CENP_V_GFA"/>
    <property type="match status" value="1"/>
</dbReference>
<evidence type="ECO:0000256" key="4">
    <source>
        <dbReference type="ARBA" id="ARBA00023239"/>
    </source>
</evidence>
<organism evidence="6 7">
    <name type="scientific">Rhizodiscina lignyota</name>
    <dbReference type="NCBI Taxonomy" id="1504668"/>
    <lineage>
        <taxon>Eukaryota</taxon>
        <taxon>Fungi</taxon>
        <taxon>Dikarya</taxon>
        <taxon>Ascomycota</taxon>
        <taxon>Pezizomycotina</taxon>
        <taxon>Dothideomycetes</taxon>
        <taxon>Pleosporomycetidae</taxon>
        <taxon>Aulographales</taxon>
        <taxon>Rhizodiscinaceae</taxon>
        <taxon>Rhizodiscina</taxon>
    </lineage>
</organism>
<dbReference type="InterPro" id="IPR011057">
    <property type="entry name" value="Mss4-like_sf"/>
</dbReference>
<keyword evidence="2" id="KW-0479">Metal-binding</keyword>
<evidence type="ECO:0000259" key="5">
    <source>
        <dbReference type="PROSITE" id="PS51891"/>
    </source>
</evidence>
<dbReference type="SUPFAM" id="SSF51316">
    <property type="entry name" value="Mss4-like"/>
    <property type="match status" value="1"/>
</dbReference>
<dbReference type="Gene3D" id="3.90.1590.10">
    <property type="entry name" value="glutathione-dependent formaldehyde- activating enzyme (gfa)"/>
    <property type="match status" value="1"/>
</dbReference>
<keyword evidence="3" id="KW-0862">Zinc</keyword>
<name>A0A9P4M9W1_9PEZI</name>
<evidence type="ECO:0000256" key="1">
    <source>
        <dbReference type="ARBA" id="ARBA00005495"/>
    </source>
</evidence>